<organism evidence="1 2">
    <name type="scientific">Paramarasmius palmivorus</name>
    <dbReference type="NCBI Taxonomy" id="297713"/>
    <lineage>
        <taxon>Eukaryota</taxon>
        <taxon>Fungi</taxon>
        <taxon>Dikarya</taxon>
        <taxon>Basidiomycota</taxon>
        <taxon>Agaricomycotina</taxon>
        <taxon>Agaricomycetes</taxon>
        <taxon>Agaricomycetidae</taxon>
        <taxon>Agaricales</taxon>
        <taxon>Marasmiineae</taxon>
        <taxon>Marasmiaceae</taxon>
        <taxon>Paramarasmius</taxon>
    </lineage>
</organism>
<accession>A0AAW0CI98</accession>
<dbReference type="Proteomes" id="UP001383192">
    <property type="component" value="Unassembled WGS sequence"/>
</dbReference>
<reference evidence="1 2" key="1">
    <citation type="submission" date="2024-01" db="EMBL/GenBank/DDBJ databases">
        <title>A draft genome for a cacao thread blight-causing isolate of Paramarasmius palmivorus.</title>
        <authorList>
            <person name="Baruah I.K."/>
            <person name="Bukari Y."/>
            <person name="Amoako-Attah I."/>
            <person name="Meinhardt L.W."/>
            <person name="Bailey B.A."/>
            <person name="Cohen S.P."/>
        </authorList>
    </citation>
    <scope>NUCLEOTIDE SEQUENCE [LARGE SCALE GENOMIC DNA]</scope>
    <source>
        <strain evidence="1 2">GH-12</strain>
    </source>
</reference>
<dbReference type="EMBL" id="JAYKXP010000045">
    <property type="protein sequence ID" value="KAK7037622.1"/>
    <property type="molecule type" value="Genomic_DNA"/>
</dbReference>
<dbReference type="AlphaFoldDB" id="A0AAW0CI98"/>
<evidence type="ECO:0000313" key="2">
    <source>
        <dbReference type="Proteomes" id="UP001383192"/>
    </source>
</evidence>
<keyword evidence="2" id="KW-1185">Reference proteome</keyword>
<gene>
    <name evidence="1" type="ORF">VNI00_010838</name>
</gene>
<evidence type="ECO:0008006" key="3">
    <source>
        <dbReference type="Google" id="ProtNLM"/>
    </source>
</evidence>
<dbReference type="SUPFAM" id="SSF52047">
    <property type="entry name" value="RNI-like"/>
    <property type="match status" value="1"/>
</dbReference>
<name>A0AAW0CI98_9AGAR</name>
<proteinExistence type="predicted"/>
<comment type="caution">
    <text evidence="1">The sequence shown here is derived from an EMBL/GenBank/DDBJ whole genome shotgun (WGS) entry which is preliminary data.</text>
</comment>
<dbReference type="InterPro" id="IPR032675">
    <property type="entry name" value="LRR_dom_sf"/>
</dbReference>
<sequence>MREILFVESLPCEPHIDALPPEILSNIFLFVEIRNIKNLPSQCQFYPDDSDRPHSTGSHLGSVCRKWRNVSLATPVLWSSIHIEIEARTYHENSLVQAEKHLERAKSHPLSITIAFIGVEYDDAFGFILKLRELPYGPDRSDPFYEDISIALGFIDMIRDNGHRIRELSLHAEGDTNPYAAEFLFYLQPHLTNLTHFSMSLLNEDYPYDCIEVLSKQTLLHSLHIDVFHMGEQRPREERFPYSQITHIILGDDKLCNLAETLAKCAALESAEITLWNEFDEMRIPSGVSSLSLNHLRSLEILFETLGYFERLVDFLDVLVLPSLTSLSFRMSYPDTWSQDDDDSFRETFSIFTPGFISFVGRCPNIDTFHLEYFPLEDRDLISILHKIPNLVALDVANAVTKAPLEAKRVVTNRFLRELGGGELVPKLKDLRVELPEYRIDSGVFEEMLSLRRDASRKQRLRSAYLEFKHSTLPDFDLDCLKDLQRQGLAVRVMQSKGVEILGYGIES</sequence>
<dbReference type="Gene3D" id="1.20.1280.50">
    <property type="match status" value="1"/>
</dbReference>
<dbReference type="Gene3D" id="3.80.10.10">
    <property type="entry name" value="Ribonuclease Inhibitor"/>
    <property type="match status" value="1"/>
</dbReference>
<evidence type="ECO:0000313" key="1">
    <source>
        <dbReference type="EMBL" id="KAK7037622.1"/>
    </source>
</evidence>
<protein>
    <recommendedName>
        <fullName evidence="3">F-box domain-containing protein</fullName>
    </recommendedName>
</protein>